<evidence type="ECO:0000256" key="1">
    <source>
        <dbReference type="ARBA" id="ARBA00009993"/>
    </source>
</evidence>
<evidence type="ECO:0000259" key="4">
    <source>
        <dbReference type="Pfam" id="PF01466"/>
    </source>
</evidence>
<dbReference type="InterPro" id="IPR016072">
    <property type="entry name" value="Skp1_comp_dimer"/>
</dbReference>
<dbReference type="EMBL" id="CAMPGE010025884">
    <property type="protein sequence ID" value="CAI2383594.1"/>
    <property type="molecule type" value="Genomic_DNA"/>
</dbReference>
<keyword evidence="2 3" id="KW-0833">Ubl conjugation pathway</keyword>
<dbReference type="SUPFAM" id="SSF54695">
    <property type="entry name" value="POZ domain"/>
    <property type="match status" value="1"/>
</dbReference>
<dbReference type="InterPro" id="IPR016897">
    <property type="entry name" value="SKP1"/>
</dbReference>
<dbReference type="CDD" id="cd18322">
    <property type="entry name" value="BTB_POZ_SKP1"/>
    <property type="match status" value="1"/>
</dbReference>
<dbReference type="Pfam" id="PF03931">
    <property type="entry name" value="Skp1_POZ"/>
    <property type="match status" value="1"/>
</dbReference>
<evidence type="ECO:0000256" key="3">
    <source>
        <dbReference type="PIRNR" id="PIRNR028729"/>
    </source>
</evidence>
<proteinExistence type="inferred from homology"/>
<name>A0AAD1Y2X3_EUPCR</name>
<dbReference type="GO" id="GO:0006511">
    <property type="term" value="P:ubiquitin-dependent protein catabolic process"/>
    <property type="evidence" value="ECO:0007669"/>
    <property type="project" value="InterPro"/>
</dbReference>
<dbReference type="SMART" id="SM00512">
    <property type="entry name" value="Skp1"/>
    <property type="match status" value="1"/>
</dbReference>
<evidence type="ECO:0000256" key="2">
    <source>
        <dbReference type="ARBA" id="ARBA00022786"/>
    </source>
</evidence>
<reference evidence="6" key="1">
    <citation type="submission" date="2023-07" db="EMBL/GenBank/DDBJ databases">
        <authorList>
            <consortium name="AG Swart"/>
            <person name="Singh M."/>
            <person name="Singh A."/>
            <person name="Seah K."/>
            <person name="Emmerich C."/>
        </authorList>
    </citation>
    <scope>NUCLEOTIDE SEQUENCE</scope>
    <source>
        <strain evidence="6">DP1</strain>
    </source>
</reference>
<evidence type="ECO:0000313" key="6">
    <source>
        <dbReference type="EMBL" id="CAI2383594.1"/>
    </source>
</evidence>
<comment type="caution">
    <text evidence="6">The sequence shown here is derived from an EMBL/GenBank/DDBJ whole genome shotgun (WGS) entry which is preliminary data.</text>
</comment>
<organism evidence="6 7">
    <name type="scientific">Euplotes crassus</name>
    <dbReference type="NCBI Taxonomy" id="5936"/>
    <lineage>
        <taxon>Eukaryota</taxon>
        <taxon>Sar</taxon>
        <taxon>Alveolata</taxon>
        <taxon>Ciliophora</taxon>
        <taxon>Intramacronucleata</taxon>
        <taxon>Spirotrichea</taxon>
        <taxon>Hypotrichia</taxon>
        <taxon>Euplotida</taxon>
        <taxon>Euplotidae</taxon>
        <taxon>Moneuplotes</taxon>
    </lineage>
</organism>
<keyword evidence="7" id="KW-1185">Reference proteome</keyword>
<sequence length="162" mass="18471">MSTMVKLISQEGEIVEVDQETVMLSVLIKSMIDDSGTDEDIPLPNVSKSILEKVLEFCKHVKEHPLQEIEKPLKSDKLRDIIPEWYADFVDVEQEILFEIILAANYLDIKPLLELACAKVATMIKGKSVSDVRKTFNIENDLTPEEEAQILEENKWAEEAIQ</sequence>
<dbReference type="Proteomes" id="UP001295684">
    <property type="component" value="Unassembled WGS sequence"/>
</dbReference>
<dbReference type="InterPro" id="IPR001232">
    <property type="entry name" value="SKP1-like"/>
</dbReference>
<dbReference type="PANTHER" id="PTHR11165">
    <property type="entry name" value="SKP1"/>
    <property type="match status" value="1"/>
</dbReference>
<dbReference type="PIRSF" id="PIRSF028729">
    <property type="entry name" value="E3_ubiquit_lig_SCF_Skp"/>
    <property type="match status" value="1"/>
</dbReference>
<dbReference type="AlphaFoldDB" id="A0AAD1Y2X3"/>
<dbReference type="Pfam" id="PF01466">
    <property type="entry name" value="Skp1"/>
    <property type="match status" value="1"/>
</dbReference>
<dbReference type="Gene3D" id="3.30.710.10">
    <property type="entry name" value="Potassium Channel Kv1.1, Chain A"/>
    <property type="match status" value="1"/>
</dbReference>
<evidence type="ECO:0000259" key="5">
    <source>
        <dbReference type="Pfam" id="PF03931"/>
    </source>
</evidence>
<comment type="pathway">
    <text evidence="3">Protein modification; protein ubiquitination.</text>
</comment>
<dbReference type="SUPFAM" id="SSF81382">
    <property type="entry name" value="Skp1 dimerisation domain-like"/>
    <property type="match status" value="1"/>
</dbReference>
<accession>A0AAD1Y2X3</accession>
<dbReference type="InterPro" id="IPR016073">
    <property type="entry name" value="Skp1_comp_POZ"/>
</dbReference>
<feature type="domain" description="SKP1 component POZ" evidence="5">
    <location>
        <begin position="4"/>
        <end position="62"/>
    </location>
</feature>
<dbReference type="FunFam" id="3.30.710.10:FF:000026">
    <property type="entry name" value="E3 ubiquitin ligase complex SCF subunit"/>
    <property type="match status" value="1"/>
</dbReference>
<dbReference type="InterPro" id="IPR011333">
    <property type="entry name" value="SKP1/BTB/POZ_sf"/>
</dbReference>
<comment type="similarity">
    <text evidence="1 3">Belongs to the SKP1 family.</text>
</comment>
<feature type="domain" description="SKP1 component dimerisation" evidence="4">
    <location>
        <begin position="110"/>
        <end position="157"/>
    </location>
</feature>
<protein>
    <recommendedName>
        <fullName evidence="8">Suppressor of kinetochore protein 1</fullName>
    </recommendedName>
</protein>
<gene>
    <name evidence="6" type="ORF">ECRASSUSDP1_LOCUS25099</name>
</gene>
<evidence type="ECO:0000313" key="7">
    <source>
        <dbReference type="Proteomes" id="UP001295684"/>
    </source>
</evidence>
<dbReference type="InterPro" id="IPR036296">
    <property type="entry name" value="SKP1-like_dim_sf"/>
</dbReference>
<evidence type="ECO:0008006" key="8">
    <source>
        <dbReference type="Google" id="ProtNLM"/>
    </source>
</evidence>